<dbReference type="OrthoDB" id="121656at2"/>
<reference evidence="9" key="1">
    <citation type="submission" date="2015-09" db="EMBL/GenBank/DDBJ databases">
        <authorList>
            <person name="Daims H."/>
        </authorList>
    </citation>
    <scope>NUCLEOTIDE SEQUENCE [LARGE SCALE GENOMIC DNA]</scope>
</reference>
<evidence type="ECO:0008006" key="10">
    <source>
        <dbReference type="Google" id="ProtNLM"/>
    </source>
</evidence>
<evidence type="ECO:0000256" key="4">
    <source>
        <dbReference type="ARBA" id="ARBA00022759"/>
    </source>
</evidence>
<proteinExistence type="inferred from homology"/>
<dbReference type="KEGG" id="nio:NITINOP_2508"/>
<dbReference type="GO" id="GO:0004519">
    <property type="term" value="F:endonuclease activity"/>
    <property type="evidence" value="ECO:0007669"/>
    <property type="project" value="UniProtKB-KW"/>
</dbReference>
<keyword evidence="5" id="KW-0378">Hydrolase</keyword>
<keyword evidence="3" id="KW-0540">Nuclease</keyword>
<evidence type="ECO:0000256" key="1">
    <source>
        <dbReference type="ARBA" id="ARBA00006620"/>
    </source>
</evidence>
<sequence length="70" mass="8004">MSKLPQVSHERVVRALKRAGFSVLREGKHISMTNEKQIVIIPRHHVIKPGTLKHILDAADISLERFKDLL</sequence>
<keyword evidence="4" id="KW-0255">Endonuclease</keyword>
<evidence type="ECO:0000256" key="3">
    <source>
        <dbReference type="ARBA" id="ARBA00022722"/>
    </source>
</evidence>
<dbReference type="GO" id="GO:0016787">
    <property type="term" value="F:hydrolase activity"/>
    <property type="evidence" value="ECO:0007669"/>
    <property type="project" value="UniProtKB-KW"/>
</dbReference>
<dbReference type="Proteomes" id="UP000066284">
    <property type="component" value="Chromosome 1"/>
</dbReference>
<gene>
    <name evidence="8" type="ORF">NITINOP_2508</name>
</gene>
<accession>A0A0S4KW74</accession>
<keyword evidence="9" id="KW-1185">Reference proteome</keyword>
<evidence type="ECO:0000256" key="7">
    <source>
        <dbReference type="ARBA" id="ARBA00023016"/>
    </source>
</evidence>
<evidence type="ECO:0000256" key="5">
    <source>
        <dbReference type="ARBA" id="ARBA00022801"/>
    </source>
</evidence>
<dbReference type="EMBL" id="LN885086">
    <property type="protein sequence ID" value="CUQ67480.1"/>
    <property type="molecule type" value="Genomic_DNA"/>
</dbReference>
<dbReference type="RefSeq" id="WP_062485889.1">
    <property type="nucleotide sequence ID" value="NZ_LN885086.1"/>
</dbReference>
<evidence type="ECO:0000313" key="8">
    <source>
        <dbReference type="EMBL" id="CUQ67480.1"/>
    </source>
</evidence>
<keyword evidence="2" id="KW-1277">Toxin-antitoxin system</keyword>
<organism evidence="8 9">
    <name type="scientific">Candidatus Nitrospira inopinata</name>
    <dbReference type="NCBI Taxonomy" id="1715989"/>
    <lineage>
        <taxon>Bacteria</taxon>
        <taxon>Pseudomonadati</taxon>
        <taxon>Nitrospirota</taxon>
        <taxon>Nitrospiria</taxon>
        <taxon>Nitrospirales</taxon>
        <taxon>Nitrospiraceae</taxon>
        <taxon>Nitrospira</taxon>
    </lineage>
</organism>
<dbReference type="Gene3D" id="3.30.920.30">
    <property type="entry name" value="Hypothetical protein"/>
    <property type="match status" value="1"/>
</dbReference>
<protein>
    <recommendedName>
        <fullName evidence="10">YcfA family protein</fullName>
    </recommendedName>
</protein>
<dbReference type="GO" id="GO:0003729">
    <property type="term" value="F:mRNA binding"/>
    <property type="evidence" value="ECO:0007669"/>
    <property type="project" value="InterPro"/>
</dbReference>
<dbReference type="AlphaFoldDB" id="A0A0S4KW74"/>
<keyword evidence="6" id="KW-0694">RNA-binding</keyword>
<comment type="similarity">
    <text evidence="1">Belongs to the HicA mRNA interferase family.</text>
</comment>
<evidence type="ECO:0000256" key="6">
    <source>
        <dbReference type="ARBA" id="ARBA00022884"/>
    </source>
</evidence>
<dbReference type="InterPro" id="IPR012933">
    <property type="entry name" value="HicA_mRNA_interferase"/>
</dbReference>
<dbReference type="STRING" id="1715989.NITINOP_2508"/>
<dbReference type="InterPro" id="IPR038570">
    <property type="entry name" value="HicA_sf"/>
</dbReference>
<evidence type="ECO:0000313" key="9">
    <source>
        <dbReference type="Proteomes" id="UP000066284"/>
    </source>
</evidence>
<dbReference type="SUPFAM" id="SSF54786">
    <property type="entry name" value="YcfA/nrd intein domain"/>
    <property type="match status" value="1"/>
</dbReference>
<dbReference type="Pfam" id="PF07927">
    <property type="entry name" value="HicA_toxin"/>
    <property type="match status" value="1"/>
</dbReference>
<evidence type="ECO:0000256" key="2">
    <source>
        <dbReference type="ARBA" id="ARBA00022649"/>
    </source>
</evidence>
<keyword evidence="7" id="KW-0346">Stress response</keyword>
<name>A0A0S4KW74_9BACT</name>